<protein>
    <submittedName>
        <fullName evidence="1">Uncharacterized protein</fullName>
    </submittedName>
</protein>
<dbReference type="InterPro" id="IPR000048">
    <property type="entry name" value="IQ_motif_EF-hand-BS"/>
</dbReference>
<dbReference type="Gene3D" id="1.20.5.190">
    <property type="match status" value="1"/>
</dbReference>
<keyword evidence="2" id="KW-1185">Reference proteome</keyword>
<dbReference type="STRING" id="1841481.ENSSLDP00000017552"/>
<dbReference type="Pfam" id="PF00612">
    <property type="entry name" value="IQ"/>
    <property type="match status" value="1"/>
</dbReference>
<accession>A0A3B4XN74</accession>
<evidence type="ECO:0000313" key="2">
    <source>
        <dbReference type="Proteomes" id="UP000261360"/>
    </source>
</evidence>
<name>A0A3B4XN74_SERLL</name>
<dbReference type="AlphaFoldDB" id="A0A3B4XN74"/>
<evidence type="ECO:0000313" key="1">
    <source>
        <dbReference type="Ensembl" id="ENSSLDP00000017552.1"/>
    </source>
</evidence>
<dbReference type="CDD" id="cd23767">
    <property type="entry name" value="IQCD"/>
    <property type="match status" value="1"/>
</dbReference>
<reference evidence="1" key="1">
    <citation type="submission" date="2025-08" db="UniProtKB">
        <authorList>
            <consortium name="Ensembl"/>
        </authorList>
    </citation>
    <scope>IDENTIFICATION</scope>
</reference>
<dbReference type="Ensembl" id="ENSSLDT00000018161.1">
    <property type="protein sequence ID" value="ENSSLDP00000017552.1"/>
    <property type="gene ID" value="ENSSLDG00000013851.1"/>
</dbReference>
<dbReference type="SMART" id="SM00015">
    <property type="entry name" value="IQ"/>
    <property type="match status" value="1"/>
</dbReference>
<dbReference type="GeneTree" id="ENSGT00940000177117"/>
<dbReference type="PROSITE" id="PS50096">
    <property type="entry name" value="IQ"/>
    <property type="match status" value="1"/>
</dbReference>
<organism evidence="1 2">
    <name type="scientific">Seriola lalandi dorsalis</name>
    <dbReference type="NCBI Taxonomy" id="1841481"/>
    <lineage>
        <taxon>Eukaryota</taxon>
        <taxon>Metazoa</taxon>
        <taxon>Chordata</taxon>
        <taxon>Craniata</taxon>
        <taxon>Vertebrata</taxon>
        <taxon>Euteleostomi</taxon>
        <taxon>Actinopterygii</taxon>
        <taxon>Neopterygii</taxon>
        <taxon>Teleostei</taxon>
        <taxon>Neoteleostei</taxon>
        <taxon>Acanthomorphata</taxon>
        <taxon>Carangaria</taxon>
        <taxon>Carangiformes</taxon>
        <taxon>Carangidae</taxon>
        <taxon>Seriola</taxon>
    </lineage>
</organism>
<dbReference type="Proteomes" id="UP000261360">
    <property type="component" value="Unplaced"/>
</dbReference>
<sequence length="71" mass="8180">WAMRADGCSYRLETDIVEISKEDEPELRDAAIKIQAAFKGYKARKDMRKPKKMVALSTRAFRSLFHTCSIV</sequence>
<reference evidence="1" key="2">
    <citation type="submission" date="2025-09" db="UniProtKB">
        <authorList>
            <consortium name="Ensembl"/>
        </authorList>
    </citation>
    <scope>IDENTIFICATION</scope>
</reference>
<proteinExistence type="predicted"/>